<reference evidence="1" key="2">
    <citation type="submission" date="2021-04" db="EMBL/GenBank/DDBJ databases">
        <authorList>
            <person name="Gilroy R."/>
        </authorList>
    </citation>
    <scope>NUCLEOTIDE SEQUENCE</scope>
    <source>
        <strain evidence="1">CHK160-9182</strain>
    </source>
</reference>
<dbReference type="InterPro" id="IPR015001">
    <property type="entry name" value="DUF1850"/>
</dbReference>
<proteinExistence type="predicted"/>
<reference evidence="1" key="1">
    <citation type="journal article" date="2021" name="PeerJ">
        <title>Extensive microbial diversity within the chicken gut microbiome revealed by metagenomics and culture.</title>
        <authorList>
            <person name="Gilroy R."/>
            <person name="Ravi A."/>
            <person name="Getino M."/>
            <person name="Pursley I."/>
            <person name="Horton D.L."/>
            <person name="Alikhan N.F."/>
            <person name="Baker D."/>
            <person name="Gharbi K."/>
            <person name="Hall N."/>
            <person name="Watson M."/>
            <person name="Adriaenssens E.M."/>
            <person name="Foster-Nyarko E."/>
            <person name="Jarju S."/>
            <person name="Secka A."/>
            <person name="Antonio M."/>
            <person name="Oren A."/>
            <person name="Chaudhuri R.R."/>
            <person name="La Ragione R."/>
            <person name="Hildebrand F."/>
            <person name="Pallen M.J."/>
        </authorList>
    </citation>
    <scope>NUCLEOTIDE SEQUENCE</scope>
    <source>
        <strain evidence="1">CHK160-9182</strain>
    </source>
</reference>
<accession>A0A9D1TUS1</accession>
<comment type="caution">
    <text evidence="1">The sequence shown here is derived from an EMBL/GenBank/DDBJ whole genome shotgun (WGS) entry which is preliminary data.</text>
</comment>
<evidence type="ECO:0000313" key="2">
    <source>
        <dbReference type="Proteomes" id="UP000823934"/>
    </source>
</evidence>
<dbReference type="Pfam" id="PF08905">
    <property type="entry name" value="DUF1850"/>
    <property type="match status" value="1"/>
</dbReference>
<evidence type="ECO:0000313" key="1">
    <source>
        <dbReference type="EMBL" id="HIW07503.1"/>
    </source>
</evidence>
<gene>
    <name evidence="1" type="ORF">H9889_09310</name>
</gene>
<dbReference type="EMBL" id="DXHP01000200">
    <property type="protein sequence ID" value="HIW07503.1"/>
    <property type="molecule type" value="Genomic_DNA"/>
</dbReference>
<dbReference type="Proteomes" id="UP000823934">
    <property type="component" value="Unassembled WGS sequence"/>
</dbReference>
<name>A0A9D1TUS1_9GAMM</name>
<organism evidence="1 2">
    <name type="scientific">Candidatus Ignatzschineria merdigallinarum</name>
    <dbReference type="NCBI Taxonomy" id="2838621"/>
    <lineage>
        <taxon>Bacteria</taxon>
        <taxon>Pseudomonadati</taxon>
        <taxon>Pseudomonadota</taxon>
        <taxon>Gammaproteobacteria</taxon>
        <taxon>Cardiobacteriales</taxon>
        <taxon>Ignatzschineriaceae</taxon>
        <taxon>Ignatzschineria</taxon>
    </lineage>
</organism>
<dbReference type="AlphaFoldDB" id="A0A9D1TUS1"/>
<sequence length="110" mass="13154">MDKTPWIEQYQRSNHGFILTHSIFRTFGAGVPHDGKVLESHDGMIHYEMNQPIAEINWVIDREVQSTIILPQQHSWKIYENSPRFSEVQIRNQPLNFWQRLLIRNCHETQ</sequence>
<protein>
    <submittedName>
        <fullName evidence="1">DUF1850 domain-containing protein</fullName>
    </submittedName>
</protein>